<proteinExistence type="predicted"/>
<accession>A0AAV7S9X5</accession>
<dbReference type="PANTHER" id="PTHR11505">
    <property type="entry name" value="L1 TRANSPOSABLE ELEMENT-RELATED"/>
    <property type="match status" value="1"/>
</dbReference>
<evidence type="ECO:0000256" key="1">
    <source>
        <dbReference type="SAM" id="MobiDB-lite"/>
    </source>
</evidence>
<protein>
    <submittedName>
        <fullName evidence="2">Uncharacterized protein</fullName>
    </submittedName>
</protein>
<evidence type="ECO:0000313" key="2">
    <source>
        <dbReference type="EMBL" id="KAJ1160369.1"/>
    </source>
</evidence>
<feature type="compositionally biased region" description="Low complexity" evidence="1">
    <location>
        <begin position="229"/>
        <end position="241"/>
    </location>
</feature>
<keyword evidence="3" id="KW-1185">Reference proteome</keyword>
<evidence type="ECO:0000313" key="3">
    <source>
        <dbReference type="Proteomes" id="UP001066276"/>
    </source>
</evidence>
<dbReference type="Gene3D" id="3.30.70.1820">
    <property type="entry name" value="L1 transposable element, RRM domain"/>
    <property type="match status" value="1"/>
</dbReference>
<dbReference type="Proteomes" id="UP001066276">
    <property type="component" value="Chromosome 4_2"/>
</dbReference>
<dbReference type="AlphaFoldDB" id="A0AAV7S9X5"/>
<reference evidence="2" key="1">
    <citation type="journal article" date="2022" name="bioRxiv">
        <title>Sequencing and chromosome-scale assembly of the giantPleurodeles waltlgenome.</title>
        <authorList>
            <person name="Brown T."/>
            <person name="Elewa A."/>
            <person name="Iarovenko S."/>
            <person name="Subramanian E."/>
            <person name="Araus A.J."/>
            <person name="Petzold A."/>
            <person name="Susuki M."/>
            <person name="Suzuki K.-i.T."/>
            <person name="Hayashi T."/>
            <person name="Toyoda A."/>
            <person name="Oliveira C."/>
            <person name="Osipova E."/>
            <person name="Leigh N.D."/>
            <person name="Simon A."/>
            <person name="Yun M.H."/>
        </authorList>
    </citation>
    <scope>NUCLEOTIDE SEQUENCE</scope>
    <source>
        <strain evidence="2">20211129_DDA</strain>
        <tissue evidence="2">Liver</tissue>
    </source>
</reference>
<dbReference type="EMBL" id="JANPWB010000008">
    <property type="protein sequence ID" value="KAJ1160369.1"/>
    <property type="molecule type" value="Genomic_DNA"/>
</dbReference>
<feature type="region of interest" description="Disordered" evidence="1">
    <location>
        <begin position="225"/>
        <end position="248"/>
    </location>
</feature>
<dbReference type="InterPro" id="IPR004244">
    <property type="entry name" value="Transposase_22"/>
</dbReference>
<organism evidence="2 3">
    <name type="scientific">Pleurodeles waltl</name>
    <name type="common">Iberian ribbed newt</name>
    <dbReference type="NCBI Taxonomy" id="8319"/>
    <lineage>
        <taxon>Eukaryota</taxon>
        <taxon>Metazoa</taxon>
        <taxon>Chordata</taxon>
        <taxon>Craniata</taxon>
        <taxon>Vertebrata</taxon>
        <taxon>Euteleostomi</taxon>
        <taxon>Amphibia</taxon>
        <taxon>Batrachia</taxon>
        <taxon>Caudata</taxon>
        <taxon>Salamandroidea</taxon>
        <taxon>Salamandridae</taxon>
        <taxon>Pleurodelinae</taxon>
        <taxon>Pleurodeles</taxon>
    </lineage>
</organism>
<name>A0AAV7S9X5_PLEWA</name>
<sequence>MDTAITSLTTETKSMHLDIAGFQSRVTGLEHRMVTMEAHIHTVQDRDHDRMYLCGKLTDLEDRIRRDDVSFFRFPESAEGSDIQSFLRSVLPKLTELTFDPSLEFQWGHQLGPKLQDGTSRPRPIIACLLRLGQARQLLSAARAHRPFRAEGDEIHSTTEYSKETNERRKAFLALRPQMRQLVVKYSLFERARLWVTKNAVSKDFYDTEDLRLFLDNLQPQTMNTSTLARPQAPPSDSRSASPPPPDH</sequence>
<comment type="caution">
    <text evidence="2">The sequence shown here is derived from an EMBL/GenBank/DDBJ whole genome shotgun (WGS) entry which is preliminary data.</text>
</comment>
<gene>
    <name evidence="2" type="ORF">NDU88_000871</name>
</gene>